<organism evidence="4 5">
    <name type="scientific">Solidesulfovibrio aerotolerans</name>
    <dbReference type="NCBI Taxonomy" id="295255"/>
    <lineage>
        <taxon>Bacteria</taxon>
        <taxon>Pseudomonadati</taxon>
        <taxon>Thermodesulfobacteriota</taxon>
        <taxon>Desulfovibrionia</taxon>
        <taxon>Desulfovibrionales</taxon>
        <taxon>Desulfovibrionaceae</taxon>
        <taxon>Solidesulfovibrio</taxon>
    </lineage>
</organism>
<dbReference type="SUPFAM" id="SSF52518">
    <property type="entry name" value="Thiamin diphosphate-binding fold (THDP-binding)"/>
    <property type="match status" value="1"/>
</dbReference>
<dbReference type="InterPro" id="IPR009014">
    <property type="entry name" value="Transketo_C/PFOR_II"/>
</dbReference>
<gene>
    <name evidence="4" type="ORF">GTA51_15000</name>
</gene>
<dbReference type="InterPro" id="IPR029061">
    <property type="entry name" value="THDP-binding"/>
</dbReference>
<evidence type="ECO:0000259" key="3">
    <source>
        <dbReference type="Pfam" id="PF17147"/>
    </source>
</evidence>
<name>A0A7C9N3C9_9BACT</name>
<reference evidence="4 5" key="1">
    <citation type="submission" date="2020-01" db="EMBL/GenBank/DDBJ databases">
        <title>Genome sequence of Desulfovibrio aerotolerans DSM 16695(T).</title>
        <authorList>
            <person name="Karnachuk O."/>
            <person name="Avakyan M."/>
            <person name="Mardanov A."/>
            <person name="Kadnikov V."/>
            <person name="Ravin N."/>
        </authorList>
    </citation>
    <scope>NUCLEOTIDE SEQUENCE [LARGE SCALE GENOMIC DNA]</scope>
    <source>
        <strain evidence="4 5">DSM 16695</strain>
    </source>
</reference>
<dbReference type="GO" id="GO:0006979">
    <property type="term" value="P:response to oxidative stress"/>
    <property type="evidence" value="ECO:0007669"/>
    <property type="project" value="TreeGrafter"/>
</dbReference>
<dbReference type="EMBL" id="WVUD01000032">
    <property type="protein sequence ID" value="MYL84431.1"/>
    <property type="molecule type" value="Genomic_DNA"/>
</dbReference>
<dbReference type="PANTHER" id="PTHR32154:SF14">
    <property type="entry name" value="2-OXOGLUTARATE SYNTHASE SUBUNIT KORA"/>
    <property type="match status" value="1"/>
</dbReference>
<dbReference type="RefSeq" id="WP_160962456.1">
    <property type="nucleotide sequence ID" value="NZ_WVUD01000032.1"/>
</dbReference>
<dbReference type="Gene3D" id="3.40.50.920">
    <property type="match status" value="1"/>
</dbReference>
<feature type="domain" description="Pyruvate flavodoxin/ferredoxin oxidoreductase pyrimidine binding" evidence="2">
    <location>
        <begin position="21"/>
        <end position="252"/>
    </location>
</feature>
<dbReference type="GO" id="GO:0016491">
    <property type="term" value="F:oxidoreductase activity"/>
    <property type="evidence" value="ECO:0007669"/>
    <property type="project" value="UniProtKB-KW"/>
</dbReference>
<dbReference type="Pfam" id="PF01855">
    <property type="entry name" value="POR_N"/>
    <property type="match status" value="1"/>
</dbReference>
<keyword evidence="1" id="KW-0560">Oxidoreductase</keyword>
<feature type="domain" description="Pyruvate:ferredoxin oxidoreductase core" evidence="3">
    <location>
        <begin position="281"/>
        <end position="375"/>
    </location>
</feature>
<protein>
    <submittedName>
        <fullName evidence="4">2-oxoacid:acceptor oxidoreductase subunit alpha</fullName>
    </submittedName>
</protein>
<dbReference type="InterPro" id="IPR033412">
    <property type="entry name" value="PFOR_II"/>
</dbReference>
<evidence type="ECO:0000313" key="5">
    <source>
        <dbReference type="Proteomes" id="UP000482487"/>
    </source>
</evidence>
<keyword evidence="5" id="KW-1185">Reference proteome</keyword>
<sequence length="380" mass="41710">MTAPRKKHREAFLLGNEAVVEGALAAGCSFYAGYPITPSTEIMECMAKRLPHVPDGVFLQMEDEIASMGAVIGASLAGRKAMTATSGPGFSLMQEQIGYAAMTETPLVLVNVMRGGASTGLPTSPGQGDVQQARWGTHGDHPIIVLSAADVPECVEMTVTAFNFAEKYRTPVILLLDEITAHTREKIDLPEPGDFEIFSRLTPTMPPEWYKPFEETMRGVPPMPPIGSGYRFHVTGLTHDALGFPTSRPEEVRALTERQFRKIDRFFEDIQLVEHVGTADAEVVVIAYGCVARSARLAVRQAREAGVRAGLLVLKTLYPFPRRHVEPLLRSCRLAVVPELNMGQLSREVKRVNEGHTVVRTINRIDGQIITPSQILKEIA</sequence>
<dbReference type="InterPro" id="IPR002880">
    <property type="entry name" value="Pyrv_Fd/Flavodoxin_OxRdtase_N"/>
</dbReference>
<dbReference type="SUPFAM" id="SSF52922">
    <property type="entry name" value="TK C-terminal domain-like"/>
    <property type="match status" value="1"/>
</dbReference>
<dbReference type="CDD" id="cd07034">
    <property type="entry name" value="TPP_PYR_PFOR_IOR-alpha_like"/>
    <property type="match status" value="1"/>
</dbReference>
<comment type="caution">
    <text evidence="4">The sequence shown here is derived from an EMBL/GenBank/DDBJ whole genome shotgun (WGS) entry which is preliminary data.</text>
</comment>
<evidence type="ECO:0000313" key="4">
    <source>
        <dbReference type="EMBL" id="MYL84431.1"/>
    </source>
</evidence>
<evidence type="ECO:0000256" key="1">
    <source>
        <dbReference type="ARBA" id="ARBA00023002"/>
    </source>
</evidence>
<dbReference type="Pfam" id="PF17147">
    <property type="entry name" value="PFOR_II"/>
    <property type="match status" value="1"/>
</dbReference>
<dbReference type="OrthoDB" id="9794954at2"/>
<proteinExistence type="predicted"/>
<dbReference type="NCBIfam" id="NF006412">
    <property type="entry name" value="PRK08659.1"/>
    <property type="match status" value="1"/>
</dbReference>
<dbReference type="FunFam" id="3.40.50.970:FF:000022">
    <property type="entry name" value="2-oxoglutarate ferredoxin oxidoreductase alpha subunit"/>
    <property type="match status" value="1"/>
</dbReference>
<dbReference type="Proteomes" id="UP000482487">
    <property type="component" value="Unassembled WGS sequence"/>
</dbReference>
<evidence type="ECO:0000259" key="2">
    <source>
        <dbReference type="Pfam" id="PF01855"/>
    </source>
</evidence>
<dbReference type="PANTHER" id="PTHR32154">
    <property type="entry name" value="PYRUVATE-FLAVODOXIN OXIDOREDUCTASE-RELATED"/>
    <property type="match status" value="1"/>
</dbReference>
<dbReference type="AlphaFoldDB" id="A0A7C9N3C9"/>
<accession>A0A7C9N3C9</accession>
<dbReference type="Gene3D" id="3.40.50.970">
    <property type="match status" value="1"/>
</dbReference>
<dbReference type="InterPro" id="IPR050722">
    <property type="entry name" value="Pyruvate:ferred/Flavod_OxRd"/>
</dbReference>